<dbReference type="AlphaFoldDB" id="L0AVM1"/>
<dbReference type="STRING" id="1537102.L0AVM1"/>
<dbReference type="OrthoDB" id="25571at2759"/>
<reference evidence="1 2" key="1">
    <citation type="journal article" date="2012" name="BMC Genomics">
        <title>Comparative genomic analysis and phylogenetic position of Theileria equi.</title>
        <authorList>
            <person name="Kappmeyer L.S."/>
            <person name="Thiagarajan M."/>
            <person name="Herndon D.R."/>
            <person name="Ramsay J.D."/>
            <person name="Caler E."/>
            <person name="Djikeng A."/>
            <person name="Gillespie J.J."/>
            <person name="Lau A.O."/>
            <person name="Roalson E.H."/>
            <person name="Silva J.C."/>
            <person name="Silva M.G."/>
            <person name="Suarez C.E."/>
            <person name="Ueti M.W."/>
            <person name="Nene V.M."/>
            <person name="Mealey R.H."/>
            <person name="Knowles D.P."/>
            <person name="Brayton K.A."/>
        </authorList>
    </citation>
    <scope>NUCLEOTIDE SEQUENCE [LARGE SCALE GENOMIC DNA]</scope>
    <source>
        <strain evidence="1 2">WA</strain>
    </source>
</reference>
<evidence type="ECO:0000313" key="1">
    <source>
        <dbReference type="EMBL" id="AFZ78924.1"/>
    </source>
</evidence>
<name>L0AVM1_THEEQ</name>
<dbReference type="VEuPathDB" id="PiroplasmaDB:BEWA_017650"/>
<dbReference type="GeneID" id="15805904"/>
<protein>
    <recommendedName>
        <fullName evidence="3">OB domain-containing protein</fullName>
    </recommendedName>
</protein>
<dbReference type="KEGG" id="beq:BEWA_017650"/>
<gene>
    <name evidence="1" type="ORF">BEWA_017650</name>
</gene>
<dbReference type="InterPro" id="IPR012340">
    <property type="entry name" value="NA-bd_OB-fold"/>
</dbReference>
<dbReference type="eggNOG" id="ENOG502SCP2">
    <property type="taxonomic scope" value="Eukaryota"/>
</dbReference>
<accession>L0AVM1</accession>
<sequence length="293" mass="32850">MFGGVNQDSFGANWGFRDFNQYDDNVEGGFLDEDVSNFITDDVSSKNKSENVQKKTFMPLKISMIHNAWKSGGSFLNVFGYQLEIIKIVGRIKETKSTDQETTFVVDDGSGKVDCIYMHPGDISEWRKRFLSNLDKNKQLVKIYGGFNPIYSTQVPTIIIYSIKELSSPDESKLHDLDVINAILLSDGKHNPDALNILNEMDAVLKQFDIVQPSRADSPNSITSANIVASAMEIIDGKVPANELALTKYISSMLANETRNHNPNGLHISEILKRCKQQHSFQCKIIHLSAQRT</sequence>
<keyword evidence="2" id="KW-1185">Reference proteome</keyword>
<organism evidence="1 2">
    <name type="scientific">Theileria equi strain WA</name>
    <dbReference type="NCBI Taxonomy" id="1537102"/>
    <lineage>
        <taxon>Eukaryota</taxon>
        <taxon>Sar</taxon>
        <taxon>Alveolata</taxon>
        <taxon>Apicomplexa</taxon>
        <taxon>Aconoidasida</taxon>
        <taxon>Piroplasmida</taxon>
        <taxon>Theileriidae</taxon>
        <taxon>Theileria</taxon>
    </lineage>
</organism>
<dbReference type="Gene3D" id="2.40.50.140">
    <property type="entry name" value="Nucleic acid-binding proteins"/>
    <property type="match status" value="1"/>
</dbReference>
<dbReference type="RefSeq" id="XP_004828590.1">
    <property type="nucleotide sequence ID" value="XM_004828533.1"/>
</dbReference>
<evidence type="ECO:0000313" key="2">
    <source>
        <dbReference type="Proteomes" id="UP000031512"/>
    </source>
</evidence>
<dbReference type="Proteomes" id="UP000031512">
    <property type="component" value="Chromosome 1"/>
</dbReference>
<evidence type="ECO:0008006" key="3">
    <source>
        <dbReference type="Google" id="ProtNLM"/>
    </source>
</evidence>
<proteinExistence type="predicted"/>
<dbReference type="EMBL" id="CP001669">
    <property type="protein sequence ID" value="AFZ78924.1"/>
    <property type="molecule type" value="Genomic_DNA"/>
</dbReference>
<dbReference type="SUPFAM" id="SSF50249">
    <property type="entry name" value="Nucleic acid-binding proteins"/>
    <property type="match status" value="1"/>
</dbReference>